<organism evidence="1 2">
    <name type="scientific">Scomber scombrus</name>
    <name type="common">Atlantic mackerel</name>
    <name type="synonym">Scomber vernalis</name>
    <dbReference type="NCBI Taxonomy" id="13677"/>
    <lineage>
        <taxon>Eukaryota</taxon>
        <taxon>Metazoa</taxon>
        <taxon>Chordata</taxon>
        <taxon>Craniata</taxon>
        <taxon>Vertebrata</taxon>
        <taxon>Euteleostomi</taxon>
        <taxon>Actinopterygii</taxon>
        <taxon>Neopterygii</taxon>
        <taxon>Teleostei</taxon>
        <taxon>Neoteleostei</taxon>
        <taxon>Acanthomorphata</taxon>
        <taxon>Pelagiaria</taxon>
        <taxon>Scombriformes</taxon>
        <taxon>Scombridae</taxon>
        <taxon>Scomber</taxon>
    </lineage>
</organism>
<keyword evidence="2" id="KW-1185">Reference proteome</keyword>
<proteinExistence type="predicted"/>
<comment type="caution">
    <text evidence="1">The sequence shown here is derived from an EMBL/GenBank/DDBJ whole genome shotgun (WGS) entry which is preliminary data.</text>
</comment>
<accession>A0AAV1PKK5</accession>
<protein>
    <submittedName>
        <fullName evidence="1">Double-stranded RNA-binding protein Staufen 2</fullName>
    </submittedName>
</protein>
<evidence type="ECO:0000313" key="1">
    <source>
        <dbReference type="EMBL" id="CAK6972327.1"/>
    </source>
</evidence>
<name>A0AAV1PKK5_SCOSC</name>
<sequence>MHVLVGCNIENEKQWNILMHPRWIVFGKRVVMQQARQIRWSIPTSIQFSLVFANVGGVTGVWPWTKE</sequence>
<dbReference type="EMBL" id="CAWUFR010000199">
    <property type="protein sequence ID" value="CAK6972327.1"/>
    <property type="molecule type" value="Genomic_DNA"/>
</dbReference>
<evidence type="ECO:0000313" key="2">
    <source>
        <dbReference type="Proteomes" id="UP001314229"/>
    </source>
</evidence>
<dbReference type="AlphaFoldDB" id="A0AAV1PKK5"/>
<gene>
    <name evidence="1" type="ORF">FSCOSCO3_A025394</name>
</gene>
<dbReference type="Proteomes" id="UP001314229">
    <property type="component" value="Unassembled WGS sequence"/>
</dbReference>
<reference evidence="1 2" key="1">
    <citation type="submission" date="2024-01" db="EMBL/GenBank/DDBJ databases">
        <authorList>
            <person name="Alioto T."/>
            <person name="Alioto T."/>
            <person name="Gomez Garrido J."/>
        </authorList>
    </citation>
    <scope>NUCLEOTIDE SEQUENCE [LARGE SCALE GENOMIC DNA]</scope>
</reference>